<reference evidence="2" key="1">
    <citation type="submission" date="2017-07" db="EMBL/GenBank/DDBJ databases">
        <title>Taro Niue Genome Assembly and Annotation.</title>
        <authorList>
            <person name="Atibalentja N."/>
            <person name="Keating K."/>
            <person name="Fields C.J."/>
        </authorList>
    </citation>
    <scope>NUCLEOTIDE SEQUENCE</scope>
    <source>
        <strain evidence="2">Niue_2</strain>
        <tissue evidence="2">Leaf</tissue>
    </source>
</reference>
<feature type="compositionally biased region" description="Low complexity" evidence="1">
    <location>
        <begin position="1"/>
        <end position="18"/>
    </location>
</feature>
<dbReference type="EMBL" id="NMUH01000770">
    <property type="protein sequence ID" value="MQL84564.1"/>
    <property type="molecule type" value="Genomic_DNA"/>
</dbReference>
<dbReference type="AlphaFoldDB" id="A0A843US48"/>
<keyword evidence="3" id="KW-1185">Reference proteome</keyword>
<sequence>MQMQAHTQATLQAQLEAQGSGRRSYWRQPLAAEVVSTSNHGRQHSLRRPAIWTSTSLPYMRSRAAVF</sequence>
<accession>A0A843US48</accession>
<gene>
    <name evidence="2" type="ORF">Taro_017075</name>
</gene>
<evidence type="ECO:0000313" key="2">
    <source>
        <dbReference type="EMBL" id="MQL84564.1"/>
    </source>
</evidence>
<protein>
    <submittedName>
        <fullName evidence="2">Uncharacterized protein</fullName>
    </submittedName>
</protein>
<dbReference type="Proteomes" id="UP000652761">
    <property type="component" value="Unassembled WGS sequence"/>
</dbReference>
<feature type="region of interest" description="Disordered" evidence="1">
    <location>
        <begin position="1"/>
        <end position="22"/>
    </location>
</feature>
<name>A0A843US48_COLES</name>
<evidence type="ECO:0000256" key="1">
    <source>
        <dbReference type="SAM" id="MobiDB-lite"/>
    </source>
</evidence>
<organism evidence="2 3">
    <name type="scientific">Colocasia esculenta</name>
    <name type="common">Wild taro</name>
    <name type="synonym">Arum esculentum</name>
    <dbReference type="NCBI Taxonomy" id="4460"/>
    <lineage>
        <taxon>Eukaryota</taxon>
        <taxon>Viridiplantae</taxon>
        <taxon>Streptophyta</taxon>
        <taxon>Embryophyta</taxon>
        <taxon>Tracheophyta</taxon>
        <taxon>Spermatophyta</taxon>
        <taxon>Magnoliopsida</taxon>
        <taxon>Liliopsida</taxon>
        <taxon>Araceae</taxon>
        <taxon>Aroideae</taxon>
        <taxon>Colocasieae</taxon>
        <taxon>Colocasia</taxon>
    </lineage>
</organism>
<comment type="caution">
    <text evidence="2">The sequence shown here is derived from an EMBL/GenBank/DDBJ whole genome shotgun (WGS) entry which is preliminary data.</text>
</comment>
<proteinExistence type="predicted"/>
<evidence type="ECO:0000313" key="3">
    <source>
        <dbReference type="Proteomes" id="UP000652761"/>
    </source>
</evidence>